<name>A0A917CZA7_9GAMM</name>
<keyword evidence="4" id="KW-1185">Reference proteome</keyword>
<keyword evidence="1" id="KW-1133">Transmembrane helix</keyword>
<evidence type="ECO:0000313" key="4">
    <source>
        <dbReference type="Proteomes" id="UP000605253"/>
    </source>
</evidence>
<evidence type="ECO:0000256" key="1">
    <source>
        <dbReference type="SAM" id="Phobius"/>
    </source>
</evidence>
<dbReference type="EMBL" id="BMEO01000029">
    <property type="protein sequence ID" value="GGG03543.1"/>
    <property type="molecule type" value="Genomic_DNA"/>
</dbReference>
<gene>
    <name evidence="3" type="ORF">GCM10011365_25850</name>
</gene>
<proteinExistence type="predicted"/>
<protein>
    <recommendedName>
        <fullName evidence="5">Secreted protein</fullName>
    </recommendedName>
</protein>
<keyword evidence="2" id="KW-0732">Signal</keyword>
<feature type="chain" id="PRO_5037401699" description="Secreted protein" evidence="2">
    <location>
        <begin position="25"/>
        <end position="292"/>
    </location>
</feature>
<keyword evidence="1" id="KW-0472">Membrane</keyword>
<evidence type="ECO:0000256" key="2">
    <source>
        <dbReference type="SAM" id="SignalP"/>
    </source>
</evidence>
<dbReference type="AlphaFoldDB" id="A0A917CZA7"/>
<sequence>MPKCTTGKLSIFLTLLLVSGLTLAQSAETTTNAVTDNQNTALPSGGNSLQLASGAVLYDNGPLVNSPGTGVGGLDESVLQGNLGMTTLGFGHQFANSNRIADDFTVPAGGWTINQIEFFAYQSFETASTITAVNLQIWDGPPGQTGSNVVFGDTSTNRMSQTAPANILRVTDSTTGGNTDRQIAVSVVDVYTTLPAGTYWLDWQSDGSGGSGPWAPPITITGSTTTGNGLQSTDGGVTYANADDGGTLTQQGFPFIIYGPQPEAAPVPTMTILGVMGLMLLLVFFGRKYIRQ</sequence>
<feature type="signal peptide" evidence="2">
    <location>
        <begin position="1"/>
        <end position="24"/>
    </location>
</feature>
<dbReference type="Proteomes" id="UP000605253">
    <property type="component" value="Unassembled WGS sequence"/>
</dbReference>
<evidence type="ECO:0008006" key="5">
    <source>
        <dbReference type="Google" id="ProtNLM"/>
    </source>
</evidence>
<keyword evidence="1" id="KW-0812">Transmembrane</keyword>
<accession>A0A917CZA7</accession>
<reference evidence="3" key="2">
    <citation type="submission" date="2020-09" db="EMBL/GenBank/DDBJ databases">
        <authorList>
            <person name="Sun Q."/>
            <person name="Zhou Y."/>
        </authorList>
    </citation>
    <scope>NUCLEOTIDE SEQUENCE</scope>
    <source>
        <strain evidence="3">CGMCC 1.12181</strain>
    </source>
</reference>
<reference evidence="3" key="1">
    <citation type="journal article" date="2014" name="Int. J. Syst. Evol. Microbiol.">
        <title>Complete genome sequence of Corynebacterium casei LMG S-19264T (=DSM 44701T), isolated from a smear-ripened cheese.</title>
        <authorList>
            <consortium name="US DOE Joint Genome Institute (JGI-PGF)"/>
            <person name="Walter F."/>
            <person name="Albersmeier A."/>
            <person name="Kalinowski J."/>
            <person name="Ruckert C."/>
        </authorList>
    </citation>
    <scope>NUCLEOTIDE SEQUENCE</scope>
    <source>
        <strain evidence="3">CGMCC 1.12181</strain>
    </source>
</reference>
<feature type="transmembrane region" description="Helical" evidence="1">
    <location>
        <begin position="267"/>
        <end position="286"/>
    </location>
</feature>
<dbReference type="RefSeq" id="WP_188366193.1">
    <property type="nucleotide sequence ID" value="NZ_BMEO01000029.1"/>
</dbReference>
<organism evidence="3 4">
    <name type="scientific">Marinicella pacifica</name>
    <dbReference type="NCBI Taxonomy" id="1171543"/>
    <lineage>
        <taxon>Bacteria</taxon>
        <taxon>Pseudomonadati</taxon>
        <taxon>Pseudomonadota</taxon>
        <taxon>Gammaproteobacteria</taxon>
        <taxon>Lysobacterales</taxon>
        <taxon>Marinicellaceae</taxon>
        <taxon>Marinicella</taxon>
    </lineage>
</organism>
<comment type="caution">
    <text evidence="3">The sequence shown here is derived from an EMBL/GenBank/DDBJ whole genome shotgun (WGS) entry which is preliminary data.</text>
</comment>
<evidence type="ECO:0000313" key="3">
    <source>
        <dbReference type="EMBL" id="GGG03543.1"/>
    </source>
</evidence>